<dbReference type="EC" id="2.7.13.3" evidence="2"/>
<gene>
    <name evidence="10" type="ORF">H6A12_08555</name>
</gene>
<evidence type="ECO:0000256" key="4">
    <source>
        <dbReference type="ARBA" id="ARBA00022679"/>
    </source>
</evidence>
<comment type="catalytic activity">
    <reaction evidence="1">
        <text>ATP + protein L-histidine = ADP + protein N-phospho-L-histidine.</text>
        <dbReference type="EC" id="2.7.13.3"/>
    </reaction>
</comment>
<dbReference type="GO" id="GO:0004673">
    <property type="term" value="F:protein histidine kinase activity"/>
    <property type="evidence" value="ECO:0007669"/>
    <property type="project" value="UniProtKB-EC"/>
</dbReference>
<keyword evidence="7 10" id="KW-0067">ATP-binding</keyword>
<keyword evidence="3" id="KW-0597">Phosphoprotein</keyword>
<keyword evidence="6" id="KW-0418">Kinase</keyword>
<dbReference type="Proteomes" id="UP000774750">
    <property type="component" value="Unassembled WGS sequence"/>
</dbReference>
<dbReference type="Pfam" id="PF02518">
    <property type="entry name" value="HATPase_c"/>
    <property type="match status" value="1"/>
</dbReference>
<evidence type="ECO:0000256" key="1">
    <source>
        <dbReference type="ARBA" id="ARBA00000085"/>
    </source>
</evidence>
<reference evidence="10" key="2">
    <citation type="journal article" date="2021" name="Sci. Rep.">
        <title>The distribution of antibiotic resistance genes in chicken gut microbiota commensals.</title>
        <authorList>
            <person name="Juricova H."/>
            <person name="Matiasovicova J."/>
            <person name="Kubasova T."/>
            <person name="Cejkova D."/>
            <person name="Rychlik I."/>
        </authorList>
    </citation>
    <scope>NUCLEOTIDE SEQUENCE</scope>
    <source>
        <strain evidence="10">An559</strain>
    </source>
</reference>
<accession>A0A938X849</accession>
<evidence type="ECO:0000256" key="6">
    <source>
        <dbReference type="ARBA" id="ARBA00022777"/>
    </source>
</evidence>
<evidence type="ECO:0000256" key="5">
    <source>
        <dbReference type="ARBA" id="ARBA00022741"/>
    </source>
</evidence>
<dbReference type="InterPro" id="IPR036890">
    <property type="entry name" value="HATPase_C_sf"/>
</dbReference>
<evidence type="ECO:0000313" key="10">
    <source>
        <dbReference type="EMBL" id="MBM6921202.1"/>
    </source>
</evidence>
<keyword evidence="8" id="KW-0902">Two-component regulatory system</keyword>
<name>A0A938X849_9FIRM</name>
<dbReference type="PANTHER" id="PTHR43065">
    <property type="entry name" value="SENSOR HISTIDINE KINASE"/>
    <property type="match status" value="1"/>
</dbReference>
<proteinExistence type="predicted"/>
<dbReference type="PROSITE" id="PS50109">
    <property type="entry name" value="HIS_KIN"/>
    <property type="match status" value="1"/>
</dbReference>
<keyword evidence="4" id="KW-0808">Transferase</keyword>
<dbReference type="EMBL" id="JACJKY010000012">
    <property type="protein sequence ID" value="MBM6921202.1"/>
    <property type="molecule type" value="Genomic_DNA"/>
</dbReference>
<keyword evidence="11" id="KW-1185">Reference proteome</keyword>
<evidence type="ECO:0000256" key="2">
    <source>
        <dbReference type="ARBA" id="ARBA00012438"/>
    </source>
</evidence>
<evidence type="ECO:0000256" key="7">
    <source>
        <dbReference type="ARBA" id="ARBA00022840"/>
    </source>
</evidence>
<dbReference type="PRINTS" id="PR00344">
    <property type="entry name" value="BCTRLSENSOR"/>
</dbReference>
<evidence type="ECO:0000313" key="11">
    <source>
        <dbReference type="Proteomes" id="UP000774750"/>
    </source>
</evidence>
<dbReference type="GO" id="GO:0005524">
    <property type="term" value="F:ATP binding"/>
    <property type="evidence" value="ECO:0007669"/>
    <property type="project" value="UniProtKB-KW"/>
</dbReference>
<organism evidence="10 11">
    <name type="scientific">Merdimmobilis hominis</name>
    <dbReference type="NCBI Taxonomy" id="2897707"/>
    <lineage>
        <taxon>Bacteria</taxon>
        <taxon>Bacillati</taxon>
        <taxon>Bacillota</taxon>
        <taxon>Clostridia</taxon>
        <taxon>Eubacteriales</taxon>
        <taxon>Oscillospiraceae</taxon>
        <taxon>Merdimmobilis</taxon>
    </lineage>
</organism>
<dbReference type="InterPro" id="IPR004358">
    <property type="entry name" value="Sig_transdc_His_kin-like_C"/>
</dbReference>
<dbReference type="InterPro" id="IPR003594">
    <property type="entry name" value="HATPase_dom"/>
</dbReference>
<sequence>MMPEVSLNVLDIVQNSVKANASLIEIIIQKNTQTKELSVTIKDNGCGMTDEQVSRVIDPFYTTRTTRKVGLGVPFFKLSAELTGGRFSIESEVNVGTDVCAVYCYEHIDMMPIGDMAATMVSLVSVNPSIDFCYTYAVDDRSFTLDTREVRTILEGVPVNEPPVLSFISDFIKENEAELEKEE</sequence>
<dbReference type="Gene3D" id="3.30.565.10">
    <property type="entry name" value="Histidine kinase-like ATPase, C-terminal domain"/>
    <property type="match status" value="1"/>
</dbReference>
<protein>
    <recommendedName>
        <fullName evidence="2">histidine kinase</fullName>
        <ecNumber evidence="2">2.7.13.3</ecNumber>
    </recommendedName>
</protein>
<feature type="domain" description="Histidine kinase" evidence="9">
    <location>
        <begin position="9"/>
        <end position="99"/>
    </location>
</feature>
<dbReference type="AlphaFoldDB" id="A0A938X849"/>
<evidence type="ECO:0000259" key="9">
    <source>
        <dbReference type="PROSITE" id="PS50109"/>
    </source>
</evidence>
<keyword evidence="5" id="KW-0547">Nucleotide-binding</keyword>
<reference evidence="10" key="1">
    <citation type="submission" date="2020-08" db="EMBL/GenBank/DDBJ databases">
        <authorList>
            <person name="Cejkova D."/>
            <person name="Kubasova T."/>
            <person name="Jahodarova E."/>
            <person name="Rychlik I."/>
        </authorList>
    </citation>
    <scope>NUCLEOTIDE SEQUENCE</scope>
    <source>
        <strain evidence="10">An559</strain>
    </source>
</reference>
<dbReference type="InterPro" id="IPR005467">
    <property type="entry name" value="His_kinase_dom"/>
</dbReference>
<dbReference type="GO" id="GO:0000160">
    <property type="term" value="P:phosphorelay signal transduction system"/>
    <property type="evidence" value="ECO:0007669"/>
    <property type="project" value="UniProtKB-KW"/>
</dbReference>
<dbReference type="SUPFAM" id="SSF55874">
    <property type="entry name" value="ATPase domain of HSP90 chaperone/DNA topoisomerase II/histidine kinase"/>
    <property type="match status" value="1"/>
</dbReference>
<evidence type="ECO:0000256" key="8">
    <source>
        <dbReference type="ARBA" id="ARBA00023012"/>
    </source>
</evidence>
<dbReference type="SMART" id="SM00387">
    <property type="entry name" value="HATPase_c"/>
    <property type="match status" value="1"/>
</dbReference>
<comment type="caution">
    <text evidence="10">The sequence shown here is derived from an EMBL/GenBank/DDBJ whole genome shotgun (WGS) entry which is preliminary data.</text>
</comment>
<dbReference type="PANTHER" id="PTHR43065:SF10">
    <property type="entry name" value="PEROXIDE STRESS-ACTIVATED HISTIDINE KINASE MAK3"/>
    <property type="match status" value="1"/>
</dbReference>
<evidence type="ECO:0000256" key="3">
    <source>
        <dbReference type="ARBA" id="ARBA00022553"/>
    </source>
</evidence>
<dbReference type="CDD" id="cd00075">
    <property type="entry name" value="HATPase"/>
    <property type="match status" value="1"/>
</dbReference>